<feature type="domain" description="Phage shock protein PspC N-terminal" evidence="8">
    <location>
        <begin position="123"/>
        <end position="179"/>
    </location>
</feature>
<dbReference type="Pfam" id="PF04024">
    <property type="entry name" value="PspC"/>
    <property type="match status" value="1"/>
</dbReference>
<dbReference type="Proteomes" id="UP000001591">
    <property type="component" value="Chromosome"/>
</dbReference>
<keyword evidence="5 7" id="KW-0472">Membrane</keyword>
<proteinExistence type="predicted"/>
<evidence type="ECO:0000313" key="9">
    <source>
        <dbReference type="EMBL" id="ACI99898.1"/>
    </source>
</evidence>
<comment type="subcellular location">
    <subcellularLocation>
        <location evidence="1">Cell membrane</location>
        <topology evidence="1">Single-pass membrane protein</topology>
    </subcellularLocation>
</comment>
<sequence>MSDPYDRGGGPPPFRKHRYSSMRSRGGRPGFDWERDLLGKDPGQSWSEYLGLGGIGMSRGGKDPWTDRGMDRGTGRGTARGTGQGPAPGRDAYGGYDTDHDPTREASSMPQMDPMFRSPNPHRLYRNTQDGKLAGVCAGIADYINVDAWIVRLGLLLGLPFFFFAIVAGYVVLWIVLKERPSHLYESQEEERFWRSVTTRPDQTLAGLKTKFRELDRQIGGMESYVASREYDLHRQFRDLEKKK</sequence>
<dbReference type="RefSeq" id="WP_012567680.1">
    <property type="nucleotide sequence ID" value="NC_011420.2"/>
</dbReference>
<dbReference type="PANTHER" id="PTHR33885:SF3">
    <property type="entry name" value="PHAGE SHOCK PROTEIN C"/>
    <property type="match status" value="1"/>
</dbReference>
<dbReference type="NCBIfam" id="TIGR02978">
    <property type="entry name" value="phageshock_pspC"/>
    <property type="match status" value="1"/>
</dbReference>
<gene>
    <name evidence="9" type="primary">pspC</name>
    <name evidence="9" type="ordered locus">RC1_2517</name>
</gene>
<feature type="compositionally biased region" description="Gly residues" evidence="6">
    <location>
        <begin position="75"/>
        <end position="86"/>
    </location>
</feature>
<dbReference type="AlphaFoldDB" id="B6IU21"/>
<evidence type="ECO:0000259" key="8">
    <source>
        <dbReference type="Pfam" id="PF04024"/>
    </source>
</evidence>
<evidence type="ECO:0000256" key="6">
    <source>
        <dbReference type="SAM" id="MobiDB-lite"/>
    </source>
</evidence>
<feature type="transmembrane region" description="Helical" evidence="7">
    <location>
        <begin position="149"/>
        <end position="177"/>
    </location>
</feature>
<dbReference type="HOGENOM" id="CLU_1137344_0_0_5"/>
<protein>
    <submittedName>
        <fullName evidence="9">Phage shock protein C</fullName>
    </submittedName>
</protein>
<evidence type="ECO:0000256" key="7">
    <source>
        <dbReference type="SAM" id="Phobius"/>
    </source>
</evidence>
<evidence type="ECO:0000256" key="2">
    <source>
        <dbReference type="ARBA" id="ARBA00022475"/>
    </source>
</evidence>
<name>B6IU21_RHOCS</name>
<dbReference type="InterPro" id="IPR052027">
    <property type="entry name" value="PspC"/>
</dbReference>
<evidence type="ECO:0000256" key="3">
    <source>
        <dbReference type="ARBA" id="ARBA00022692"/>
    </source>
</evidence>
<dbReference type="KEGG" id="rce:RC1_2517"/>
<feature type="compositionally biased region" description="Basic and acidic residues" evidence="6">
    <location>
        <begin position="60"/>
        <end position="74"/>
    </location>
</feature>
<reference evidence="9 10" key="1">
    <citation type="journal article" date="2010" name="BMC Genomics">
        <title>Metabolic flexibility revealed in the genome of the cyst-forming alpha-1 proteobacterium Rhodospirillum centenum.</title>
        <authorList>
            <person name="Lu Y.K."/>
            <person name="Marden J."/>
            <person name="Han M."/>
            <person name="Swingley W.D."/>
            <person name="Mastrian S.D."/>
            <person name="Chowdhury S.R."/>
            <person name="Hao J."/>
            <person name="Helmy T."/>
            <person name="Kim S."/>
            <person name="Kurdoglu A.A."/>
            <person name="Matthies H.J."/>
            <person name="Rollo D."/>
            <person name="Stothard P."/>
            <person name="Blankenship R.E."/>
            <person name="Bauer C.E."/>
            <person name="Touchman J.W."/>
        </authorList>
    </citation>
    <scope>NUCLEOTIDE SEQUENCE [LARGE SCALE GENOMIC DNA]</scope>
    <source>
        <strain evidence="10">ATCC 51521 / SW</strain>
    </source>
</reference>
<dbReference type="InterPro" id="IPR014320">
    <property type="entry name" value="Phageshock_PspC"/>
</dbReference>
<dbReference type="EMBL" id="CP000613">
    <property type="protein sequence ID" value="ACI99898.1"/>
    <property type="molecule type" value="Genomic_DNA"/>
</dbReference>
<keyword evidence="3 7" id="KW-0812">Transmembrane</keyword>
<feature type="region of interest" description="Disordered" evidence="6">
    <location>
        <begin position="57"/>
        <end position="115"/>
    </location>
</feature>
<dbReference type="STRING" id="414684.RC1_2517"/>
<dbReference type="GO" id="GO:0005886">
    <property type="term" value="C:plasma membrane"/>
    <property type="evidence" value="ECO:0007669"/>
    <property type="project" value="UniProtKB-SubCell"/>
</dbReference>
<dbReference type="PANTHER" id="PTHR33885">
    <property type="entry name" value="PHAGE SHOCK PROTEIN C"/>
    <property type="match status" value="1"/>
</dbReference>
<keyword evidence="10" id="KW-1185">Reference proteome</keyword>
<feature type="region of interest" description="Disordered" evidence="6">
    <location>
        <begin position="1"/>
        <end position="45"/>
    </location>
</feature>
<evidence type="ECO:0000256" key="5">
    <source>
        <dbReference type="ARBA" id="ARBA00023136"/>
    </source>
</evidence>
<dbReference type="InterPro" id="IPR007168">
    <property type="entry name" value="Phageshock_PspC_N"/>
</dbReference>
<keyword evidence="2" id="KW-1003">Cell membrane</keyword>
<keyword evidence="4 7" id="KW-1133">Transmembrane helix</keyword>
<dbReference type="eggNOG" id="COG1983">
    <property type="taxonomic scope" value="Bacteria"/>
</dbReference>
<evidence type="ECO:0000256" key="1">
    <source>
        <dbReference type="ARBA" id="ARBA00004162"/>
    </source>
</evidence>
<evidence type="ECO:0000313" key="10">
    <source>
        <dbReference type="Proteomes" id="UP000001591"/>
    </source>
</evidence>
<evidence type="ECO:0000256" key="4">
    <source>
        <dbReference type="ARBA" id="ARBA00022989"/>
    </source>
</evidence>
<accession>B6IU21</accession>
<organism evidence="9 10">
    <name type="scientific">Rhodospirillum centenum (strain ATCC 51521 / SW)</name>
    <dbReference type="NCBI Taxonomy" id="414684"/>
    <lineage>
        <taxon>Bacteria</taxon>
        <taxon>Pseudomonadati</taxon>
        <taxon>Pseudomonadota</taxon>
        <taxon>Alphaproteobacteria</taxon>
        <taxon>Rhodospirillales</taxon>
        <taxon>Rhodospirillaceae</taxon>
        <taxon>Rhodospirillum</taxon>
    </lineage>
</organism>